<dbReference type="AlphaFoldDB" id="A0A0A9HGL9"/>
<dbReference type="EMBL" id="GBRH01162937">
    <property type="protein sequence ID" value="JAE34959.1"/>
    <property type="molecule type" value="Transcribed_RNA"/>
</dbReference>
<evidence type="ECO:0000313" key="1">
    <source>
        <dbReference type="EMBL" id="JAE34959.1"/>
    </source>
</evidence>
<reference evidence="1" key="1">
    <citation type="submission" date="2014-09" db="EMBL/GenBank/DDBJ databases">
        <authorList>
            <person name="Magalhaes I.L.F."/>
            <person name="Oliveira U."/>
            <person name="Santos F.R."/>
            <person name="Vidigal T.H.D.A."/>
            <person name="Brescovit A.D."/>
            <person name="Santos A.J."/>
        </authorList>
    </citation>
    <scope>NUCLEOTIDE SEQUENCE</scope>
    <source>
        <tissue evidence="1">Shoot tissue taken approximately 20 cm above the soil surface</tissue>
    </source>
</reference>
<accession>A0A0A9HGL9</accession>
<proteinExistence type="predicted"/>
<reference evidence="1" key="2">
    <citation type="journal article" date="2015" name="Data Brief">
        <title>Shoot transcriptome of the giant reed, Arundo donax.</title>
        <authorList>
            <person name="Barrero R.A."/>
            <person name="Guerrero F.D."/>
            <person name="Moolhuijzen P."/>
            <person name="Goolsby J.A."/>
            <person name="Tidwell J."/>
            <person name="Bellgard S.E."/>
            <person name="Bellgard M.I."/>
        </authorList>
    </citation>
    <scope>NUCLEOTIDE SEQUENCE</scope>
    <source>
        <tissue evidence="1">Shoot tissue taken approximately 20 cm above the soil surface</tissue>
    </source>
</reference>
<name>A0A0A9HGL9_ARUDO</name>
<organism evidence="1">
    <name type="scientific">Arundo donax</name>
    <name type="common">Giant reed</name>
    <name type="synonym">Donax arundinaceus</name>
    <dbReference type="NCBI Taxonomy" id="35708"/>
    <lineage>
        <taxon>Eukaryota</taxon>
        <taxon>Viridiplantae</taxon>
        <taxon>Streptophyta</taxon>
        <taxon>Embryophyta</taxon>
        <taxon>Tracheophyta</taxon>
        <taxon>Spermatophyta</taxon>
        <taxon>Magnoliopsida</taxon>
        <taxon>Liliopsida</taxon>
        <taxon>Poales</taxon>
        <taxon>Poaceae</taxon>
        <taxon>PACMAD clade</taxon>
        <taxon>Arundinoideae</taxon>
        <taxon>Arundineae</taxon>
        <taxon>Arundo</taxon>
    </lineage>
</organism>
<protein>
    <submittedName>
        <fullName evidence="1">Uncharacterized protein</fullName>
    </submittedName>
</protein>
<sequence>MAHLGHKEAPPLVVPLMPRCYIVPGAVESRWGVGPAVMVRRCRRAARCGAPASIDGRRWCRGLLGVGVGVNKRHRLGAPAVPRGPALSCLFIVFS</sequence>